<name>A0A542EH78_9MICO</name>
<proteinExistence type="predicted"/>
<gene>
    <name evidence="2" type="ORF">FB459_2189</name>
</gene>
<dbReference type="Proteomes" id="UP000320806">
    <property type="component" value="Unassembled WGS sequence"/>
</dbReference>
<sequence>MTSSESNNGSGTQTPSANGTTKAVPTLEPGQTGPATAELGSLNTMMHNISGYDGDPAEVAKPACTRLFGPDAAIGPVVGTAVVLANAGRGILSKPPTEVPGQSDLQRWSLSCLWVDSSTPDAGVSIRLENNKLTPGQVAEDVDTKATEGWGVVCLVAPTQWSEKQPQGNLFYDADKNAKWPDAWAGQKDQNGVTVGCRANHRSSAQYGNSSKTRGQAIDARATKLRDIGLANLAK</sequence>
<accession>A0A542EH78</accession>
<organism evidence="2 3">
    <name type="scientific">Yimella lutea</name>
    <dbReference type="NCBI Taxonomy" id="587872"/>
    <lineage>
        <taxon>Bacteria</taxon>
        <taxon>Bacillati</taxon>
        <taxon>Actinomycetota</taxon>
        <taxon>Actinomycetes</taxon>
        <taxon>Micrococcales</taxon>
        <taxon>Dermacoccaceae</taxon>
        <taxon>Yimella</taxon>
    </lineage>
</organism>
<dbReference type="EMBL" id="VFMO01000001">
    <property type="protein sequence ID" value="TQJ14690.1"/>
    <property type="molecule type" value="Genomic_DNA"/>
</dbReference>
<comment type="caution">
    <text evidence="2">The sequence shown here is derived from an EMBL/GenBank/DDBJ whole genome shotgun (WGS) entry which is preliminary data.</text>
</comment>
<reference evidence="2 3" key="1">
    <citation type="submission" date="2019-06" db="EMBL/GenBank/DDBJ databases">
        <title>Sequencing the genomes of 1000 actinobacteria strains.</title>
        <authorList>
            <person name="Klenk H.-P."/>
        </authorList>
    </citation>
    <scope>NUCLEOTIDE SEQUENCE [LARGE SCALE GENOMIC DNA]</scope>
    <source>
        <strain evidence="2 3">DSM 19828</strain>
    </source>
</reference>
<protein>
    <submittedName>
        <fullName evidence="2">Uncharacterized protein</fullName>
    </submittedName>
</protein>
<dbReference type="AlphaFoldDB" id="A0A542EH78"/>
<evidence type="ECO:0000256" key="1">
    <source>
        <dbReference type="SAM" id="MobiDB-lite"/>
    </source>
</evidence>
<evidence type="ECO:0000313" key="3">
    <source>
        <dbReference type="Proteomes" id="UP000320806"/>
    </source>
</evidence>
<dbReference type="RefSeq" id="WP_141928467.1">
    <property type="nucleotide sequence ID" value="NZ_BAABCI010000017.1"/>
</dbReference>
<keyword evidence="3" id="KW-1185">Reference proteome</keyword>
<evidence type="ECO:0000313" key="2">
    <source>
        <dbReference type="EMBL" id="TQJ14690.1"/>
    </source>
</evidence>
<feature type="compositionally biased region" description="Polar residues" evidence="1">
    <location>
        <begin position="1"/>
        <end position="23"/>
    </location>
</feature>
<feature type="region of interest" description="Disordered" evidence="1">
    <location>
        <begin position="1"/>
        <end position="36"/>
    </location>
</feature>